<dbReference type="EMBL" id="BKDJ01000019">
    <property type="protein sequence ID" value="GER24258.1"/>
    <property type="molecule type" value="Genomic_DNA"/>
</dbReference>
<evidence type="ECO:0000259" key="7">
    <source>
        <dbReference type="PROSITE" id="PS51755"/>
    </source>
</evidence>
<dbReference type="Gene3D" id="1.25.40.10">
    <property type="entry name" value="Tetratricopeptide repeat domain"/>
    <property type="match status" value="1"/>
</dbReference>
<gene>
    <name evidence="8" type="ORF">NCCP1664_27530</name>
</gene>
<evidence type="ECO:0000313" key="9">
    <source>
        <dbReference type="Proteomes" id="UP000325307"/>
    </source>
</evidence>
<accession>A0A5A7NVP6</accession>
<dbReference type="SMART" id="SM01043">
    <property type="entry name" value="BTAD"/>
    <property type="match status" value="1"/>
</dbReference>
<dbReference type="Pfam" id="PF00486">
    <property type="entry name" value="Trans_reg_C"/>
    <property type="match status" value="1"/>
</dbReference>
<evidence type="ECO:0000256" key="5">
    <source>
        <dbReference type="PROSITE-ProRule" id="PRU01091"/>
    </source>
</evidence>
<feature type="domain" description="OmpR/PhoB-type" evidence="7">
    <location>
        <begin position="24"/>
        <end position="128"/>
    </location>
</feature>
<evidence type="ECO:0000256" key="2">
    <source>
        <dbReference type="ARBA" id="ARBA00023015"/>
    </source>
</evidence>
<comment type="caution">
    <text evidence="8">The sequence shown here is derived from an EMBL/GenBank/DDBJ whole genome shotgun (WGS) entry which is preliminary data.</text>
</comment>
<evidence type="ECO:0000256" key="3">
    <source>
        <dbReference type="ARBA" id="ARBA00023125"/>
    </source>
</evidence>
<dbReference type="Pfam" id="PF03704">
    <property type="entry name" value="BTAD"/>
    <property type="match status" value="1"/>
</dbReference>
<dbReference type="AlphaFoldDB" id="A0A5A7NVP6"/>
<dbReference type="InterPro" id="IPR036388">
    <property type="entry name" value="WH-like_DNA-bd_sf"/>
</dbReference>
<comment type="similarity">
    <text evidence="1">Belongs to the AfsR/DnrI/RedD regulatory family.</text>
</comment>
<dbReference type="InterPro" id="IPR051677">
    <property type="entry name" value="AfsR-DnrI-RedD_regulator"/>
</dbReference>
<evidence type="ECO:0000256" key="4">
    <source>
        <dbReference type="ARBA" id="ARBA00023163"/>
    </source>
</evidence>
<feature type="DNA-binding region" description="OmpR/PhoB-type" evidence="5">
    <location>
        <begin position="24"/>
        <end position="128"/>
    </location>
</feature>
<dbReference type="InterPro" id="IPR016032">
    <property type="entry name" value="Sig_transdc_resp-reg_C-effctor"/>
</dbReference>
<proteinExistence type="inferred from homology"/>
<organism evidence="8 9">
    <name type="scientific">Zafaria cholistanensis</name>
    <dbReference type="NCBI Taxonomy" id="1682741"/>
    <lineage>
        <taxon>Bacteria</taxon>
        <taxon>Bacillati</taxon>
        <taxon>Actinomycetota</taxon>
        <taxon>Actinomycetes</taxon>
        <taxon>Micrococcales</taxon>
        <taxon>Micrococcaceae</taxon>
        <taxon>Zafaria</taxon>
    </lineage>
</organism>
<dbReference type="Gene3D" id="1.10.10.10">
    <property type="entry name" value="Winged helix-like DNA-binding domain superfamily/Winged helix DNA-binding domain"/>
    <property type="match status" value="1"/>
</dbReference>
<dbReference type="Proteomes" id="UP000325307">
    <property type="component" value="Unassembled WGS sequence"/>
</dbReference>
<dbReference type="PANTHER" id="PTHR35807">
    <property type="entry name" value="TRANSCRIPTIONAL REGULATOR REDD-RELATED"/>
    <property type="match status" value="1"/>
</dbReference>
<dbReference type="SUPFAM" id="SSF46894">
    <property type="entry name" value="C-terminal effector domain of the bipartite response regulators"/>
    <property type="match status" value="1"/>
</dbReference>
<dbReference type="GO" id="GO:0006355">
    <property type="term" value="P:regulation of DNA-templated transcription"/>
    <property type="evidence" value="ECO:0007669"/>
    <property type="project" value="InterPro"/>
</dbReference>
<feature type="region of interest" description="Disordered" evidence="6">
    <location>
        <begin position="302"/>
        <end position="323"/>
    </location>
</feature>
<keyword evidence="9" id="KW-1185">Reference proteome</keyword>
<dbReference type="PANTHER" id="PTHR35807:SF1">
    <property type="entry name" value="TRANSCRIPTIONAL REGULATOR REDD"/>
    <property type="match status" value="1"/>
</dbReference>
<dbReference type="PROSITE" id="PS51755">
    <property type="entry name" value="OMPR_PHOB"/>
    <property type="match status" value="1"/>
</dbReference>
<keyword evidence="3 5" id="KW-0238">DNA-binding</keyword>
<dbReference type="InterPro" id="IPR011990">
    <property type="entry name" value="TPR-like_helical_dom_sf"/>
</dbReference>
<dbReference type="InterPro" id="IPR001867">
    <property type="entry name" value="OmpR/PhoB-type_DNA-bd"/>
</dbReference>
<evidence type="ECO:0000256" key="1">
    <source>
        <dbReference type="ARBA" id="ARBA00005820"/>
    </source>
</evidence>
<reference evidence="8 9" key="1">
    <citation type="submission" date="2019-09" db="EMBL/GenBank/DDBJ databases">
        <title>Arthrobacter zafarii sp. nov., a moderately thermotolerant and halotolerant actinobacterium isolated from Cholistan desert soil of Pakistan.</title>
        <authorList>
            <person name="Amin A."/>
            <person name="Ahmed I."/>
            <person name="Khalid N."/>
            <person name="Schumann P."/>
            <person name="Busse H.J."/>
            <person name="Khan I.U."/>
            <person name="Li S."/>
            <person name="Li W.J."/>
        </authorList>
    </citation>
    <scope>NUCLEOTIDE SEQUENCE [LARGE SCALE GENOMIC DNA]</scope>
    <source>
        <strain evidence="8 9">NCCP-1664</strain>
    </source>
</reference>
<keyword evidence="2" id="KW-0805">Transcription regulation</keyword>
<dbReference type="OrthoDB" id="134712at2"/>
<evidence type="ECO:0000313" key="8">
    <source>
        <dbReference type="EMBL" id="GER24258.1"/>
    </source>
</evidence>
<sequence>METQVAAVVPGTAAVGTASGSAPQEGLRQPALSVEIIGGLVVRRGDTVLTAHDLGGPKSRQILEILLLQLGTPVSKNRLIELLWGNAAPKGAVPTLESYVSVLRRSLQPGLGKSGPLKTTTGGYWLDRAMVDLDLDRFEALLRKAEQAAPAEAYPLLRRALDMAGAPLLGDELLSDWAENERTFHASRVTAARLLAAESAARLGRLDEAAALAQVVLAGEPLNESAWSILILALEEAGRPVEGLQAYERCRRAMAAELGCAPGPGLQQAQERMLLATAGSEDEFGQVLGALLDLHRHVAGGRSRSAGTLRTGPGRSGGPAESAGLAEAGNIVQRYLRLALAAV</sequence>
<dbReference type="InterPro" id="IPR005158">
    <property type="entry name" value="BTAD"/>
</dbReference>
<dbReference type="GO" id="GO:0003677">
    <property type="term" value="F:DNA binding"/>
    <property type="evidence" value="ECO:0007669"/>
    <property type="project" value="UniProtKB-UniRule"/>
</dbReference>
<dbReference type="GO" id="GO:0000160">
    <property type="term" value="P:phosphorelay signal transduction system"/>
    <property type="evidence" value="ECO:0007669"/>
    <property type="project" value="InterPro"/>
</dbReference>
<name>A0A5A7NVP6_9MICC</name>
<dbReference type="SMART" id="SM00862">
    <property type="entry name" value="Trans_reg_C"/>
    <property type="match status" value="1"/>
</dbReference>
<dbReference type="SUPFAM" id="SSF48452">
    <property type="entry name" value="TPR-like"/>
    <property type="match status" value="1"/>
</dbReference>
<keyword evidence="4" id="KW-0804">Transcription</keyword>
<protein>
    <recommendedName>
        <fullName evidence="7">OmpR/PhoB-type domain-containing protein</fullName>
    </recommendedName>
</protein>
<evidence type="ECO:0000256" key="6">
    <source>
        <dbReference type="SAM" id="MobiDB-lite"/>
    </source>
</evidence>